<dbReference type="Pfam" id="PF08281">
    <property type="entry name" value="Sigma70_r4_2"/>
    <property type="match status" value="1"/>
</dbReference>
<evidence type="ECO:0000256" key="3">
    <source>
        <dbReference type="ARBA" id="ARBA00023082"/>
    </source>
</evidence>
<dbReference type="InterPro" id="IPR039425">
    <property type="entry name" value="RNA_pol_sigma-70-like"/>
</dbReference>
<dbReference type="PANTHER" id="PTHR43133">
    <property type="entry name" value="RNA POLYMERASE ECF-TYPE SIGMA FACTO"/>
    <property type="match status" value="1"/>
</dbReference>
<dbReference type="EMBL" id="JBHSKJ010000001">
    <property type="protein sequence ID" value="MFC5143295.1"/>
    <property type="molecule type" value="Genomic_DNA"/>
</dbReference>
<feature type="domain" description="RNA polymerase sigma factor 70 region 4 type 2" evidence="6">
    <location>
        <begin position="146"/>
        <end position="183"/>
    </location>
</feature>
<dbReference type="Proteomes" id="UP001596222">
    <property type="component" value="Unassembled WGS sequence"/>
</dbReference>
<reference evidence="8" key="1">
    <citation type="journal article" date="2019" name="Int. J. Syst. Evol. Microbiol.">
        <title>The Global Catalogue of Microorganisms (GCM) 10K type strain sequencing project: providing services to taxonomists for standard genome sequencing and annotation.</title>
        <authorList>
            <consortium name="The Broad Institute Genomics Platform"/>
            <consortium name="The Broad Institute Genome Sequencing Center for Infectious Disease"/>
            <person name="Wu L."/>
            <person name="Ma J."/>
        </authorList>
    </citation>
    <scope>NUCLEOTIDE SEQUENCE [LARGE SCALE GENOMIC DNA]</scope>
    <source>
        <strain evidence="8">CGMCC 4.1641</strain>
    </source>
</reference>
<dbReference type="SUPFAM" id="SSF88659">
    <property type="entry name" value="Sigma3 and sigma4 domains of RNA polymerase sigma factors"/>
    <property type="match status" value="1"/>
</dbReference>
<protein>
    <submittedName>
        <fullName evidence="7">Sigma-70 family RNA polymerase sigma factor</fullName>
    </submittedName>
</protein>
<dbReference type="InterPro" id="IPR013325">
    <property type="entry name" value="RNA_pol_sigma_r2"/>
</dbReference>
<dbReference type="Pfam" id="PF04542">
    <property type="entry name" value="Sigma70_r2"/>
    <property type="match status" value="1"/>
</dbReference>
<evidence type="ECO:0000259" key="5">
    <source>
        <dbReference type="Pfam" id="PF04542"/>
    </source>
</evidence>
<keyword evidence="4" id="KW-0804">Transcription</keyword>
<evidence type="ECO:0000259" key="6">
    <source>
        <dbReference type="Pfam" id="PF08281"/>
    </source>
</evidence>
<dbReference type="SUPFAM" id="SSF88946">
    <property type="entry name" value="Sigma2 domain of RNA polymerase sigma factors"/>
    <property type="match status" value="1"/>
</dbReference>
<dbReference type="NCBIfam" id="TIGR02937">
    <property type="entry name" value="sigma70-ECF"/>
    <property type="match status" value="1"/>
</dbReference>
<dbReference type="InterPro" id="IPR013324">
    <property type="entry name" value="RNA_pol_sigma_r3/r4-like"/>
</dbReference>
<dbReference type="RefSeq" id="WP_382035880.1">
    <property type="nucleotide sequence ID" value="NZ_JBHSKJ010000001.1"/>
</dbReference>
<evidence type="ECO:0000256" key="1">
    <source>
        <dbReference type="ARBA" id="ARBA00010641"/>
    </source>
</evidence>
<dbReference type="PANTHER" id="PTHR43133:SF59">
    <property type="entry name" value="ECF RNA POLYMERASE SIGMA FACTOR SIGR"/>
    <property type="match status" value="1"/>
</dbReference>
<accession>A0ABV9ZSM8</accession>
<dbReference type="InterPro" id="IPR007627">
    <property type="entry name" value="RNA_pol_sigma70_r2"/>
</dbReference>
<evidence type="ECO:0000313" key="7">
    <source>
        <dbReference type="EMBL" id="MFC5143295.1"/>
    </source>
</evidence>
<keyword evidence="2" id="KW-0805">Transcription regulation</keyword>
<dbReference type="Gene3D" id="1.10.1740.10">
    <property type="match status" value="1"/>
</dbReference>
<evidence type="ECO:0000256" key="4">
    <source>
        <dbReference type="ARBA" id="ARBA00023163"/>
    </source>
</evidence>
<proteinExistence type="inferred from homology"/>
<comment type="similarity">
    <text evidence="1">Belongs to the sigma-70 factor family. ECF subfamily.</text>
</comment>
<sequence>MAAPPTTTAAAETDEERARRFERDALAYRRRMHTAALRLTRNPEDAEDLVQETYARAYKSFHQFRAGTNLWGWLHRIMTNTFINSYRKKRAEPQYSYAGRIEDWQLAHTSGHTSAGLPSAEKQVLDHIPDPEVLDALQATPEEFVKVVYLADVEGLHYREIAQLLGIPAGTVTSRLHRGRRRLRTLLADHGRRAGLPAAAAPAPAPAPVEA</sequence>
<dbReference type="InterPro" id="IPR013249">
    <property type="entry name" value="RNA_pol_sigma70_r4_t2"/>
</dbReference>
<name>A0ABV9ZSM8_9ACTN</name>
<dbReference type="NCBIfam" id="TIGR02947">
    <property type="entry name" value="SigH_actino"/>
    <property type="match status" value="1"/>
</dbReference>
<organism evidence="7 8">
    <name type="scientific">Streptomyces aureoversilis</name>
    <dbReference type="NCBI Taxonomy" id="67277"/>
    <lineage>
        <taxon>Bacteria</taxon>
        <taxon>Bacillati</taxon>
        <taxon>Actinomycetota</taxon>
        <taxon>Actinomycetes</taxon>
        <taxon>Kitasatosporales</taxon>
        <taxon>Streptomycetaceae</taxon>
        <taxon>Streptomyces</taxon>
    </lineage>
</organism>
<keyword evidence="3" id="KW-0731">Sigma factor</keyword>
<dbReference type="InterPro" id="IPR036388">
    <property type="entry name" value="WH-like_DNA-bd_sf"/>
</dbReference>
<keyword evidence="8" id="KW-1185">Reference proteome</keyword>
<comment type="caution">
    <text evidence="7">The sequence shown here is derived from an EMBL/GenBank/DDBJ whole genome shotgun (WGS) entry which is preliminary data.</text>
</comment>
<evidence type="ECO:0000313" key="8">
    <source>
        <dbReference type="Proteomes" id="UP001596222"/>
    </source>
</evidence>
<gene>
    <name evidence="7" type="ORF">ACFPP6_01065</name>
</gene>
<dbReference type="Gene3D" id="1.10.10.10">
    <property type="entry name" value="Winged helix-like DNA-binding domain superfamily/Winged helix DNA-binding domain"/>
    <property type="match status" value="1"/>
</dbReference>
<dbReference type="InterPro" id="IPR014293">
    <property type="entry name" value="RNA_pol_sigma70_actinobac"/>
</dbReference>
<feature type="domain" description="RNA polymerase sigma-70 region 2" evidence="5">
    <location>
        <begin position="27"/>
        <end position="90"/>
    </location>
</feature>
<evidence type="ECO:0000256" key="2">
    <source>
        <dbReference type="ARBA" id="ARBA00023015"/>
    </source>
</evidence>
<dbReference type="InterPro" id="IPR014284">
    <property type="entry name" value="RNA_pol_sigma-70_dom"/>
</dbReference>